<accession>A0A4Q8LSC4</accession>
<evidence type="ECO:0000313" key="3">
    <source>
        <dbReference type="EMBL" id="TAA34647.1"/>
    </source>
</evidence>
<feature type="region of interest" description="Disordered" evidence="1">
    <location>
        <begin position="1"/>
        <end position="73"/>
    </location>
</feature>
<dbReference type="EMBL" id="SHMF01000003">
    <property type="protein sequence ID" value="TAA34647.1"/>
    <property type="molecule type" value="Genomic_DNA"/>
</dbReference>
<sequence length="244" mass="27516">MPMPWPRRRPTQFAHHAEIQTPRLMTKRAGPRSRVRKTRAPRTTLHRIDTDWPNTASHLPDRPASMSPATPTSAATVPLLETPRLILREYRASDFEPFARHLSDPISAEFLGVVDRPTAWRFFCSHVGMWQLYGAGWWSVTLREGGEPAGHVGAFLREGHNGLELGWSIYRPFWGQGLAGEAAAAVLDYAFQTRREPQVHALIDPGNIASRRVAERLGLRFDGNTELHGKPVERYVRSATRSEA</sequence>
<name>A0A4Q8LSC4_9GAMM</name>
<feature type="compositionally biased region" description="Basic residues" evidence="1">
    <location>
        <begin position="25"/>
        <end position="40"/>
    </location>
</feature>
<organism evidence="3 4">
    <name type="scientific">Pseudoxanthomonas winnipegensis</name>
    <dbReference type="NCBI Taxonomy" id="2480810"/>
    <lineage>
        <taxon>Bacteria</taxon>
        <taxon>Pseudomonadati</taxon>
        <taxon>Pseudomonadota</taxon>
        <taxon>Gammaproteobacteria</taxon>
        <taxon>Lysobacterales</taxon>
        <taxon>Lysobacteraceae</taxon>
        <taxon>Pseudoxanthomonas</taxon>
    </lineage>
</organism>
<evidence type="ECO:0000256" key="1">
    <source>
        <dbReference type="SAM" id="MobiDB-lite"/>
    </source>
</evidence>
<dbReference type="Pfam" id="PF13302">
    <property type="entry name" value="Acetyltransf_3"/>
    <property type="match status" value="1"/>
</dbReference>
<dbReference type="AlphaFoldDB" id="A0A4Q8LSC4"/>
<dbReference type="InterPro" id="IPR000182">
    <property type="entry name" value="GNAT_dom"/>
</dbReference>
<feature type="compositionally biased region" description="Low complexity" evidence="1">
    <location>
        <begin position="63"/>
        <end position="73"/>
    </location>
</feature>
<dbReference type="Gene3D" id="3.40.630.30">
    <property type="match status" value="1"/>
</dbReference>
<dbReference type="PANTHER" id="PTHR43792">
    <property type="entry name" value="GNAT FAMILY, PUTATIVE (AFU_ORTHOLOGUE AFUA_3G00765)-RELATED-RELATED"/>
    <property type="match status" value="1"/>
</dbReference>
<proteinExistence type="predicted"/>
<dbReference type="InterPro" id="IPR051531">
    <property type="entry name" value="N-acetyltransferase"/>
</dbReference>
<reference evidence="3 4" key="1">
    <citation type="submission" date="2019-02" db="EMBL/GenBank/DDBJ databases">
        <title>WGS of Pseudoxanthomonas species novum from clinical isolates.</title>
        <authorList>
            <person name="Bernier A.-M."/>
            <person name="Bernard K."/>
            <person name="Vachon A."/>
        </authorList>
    </citation>
    <scope>NUCLEOTIDE SEQUENCE [LARGE SCALE GENOMIC DNA]</scope>
    <source>
        <strain evidence="3 4">NML140781</strain>
    </source>
</reference>
<dbReference type="PANTHER" id="PTHR43792:SF1">
    <property type="entry name" value="N-ACETYLTRANSFERASE DOMAIN-CONTAINING PROTEIN"/>
    <property type="match status" value="1"/>
</dbReference>
<protein>
    <submittedName>
        <fullName evidence="3">N-acetyltransferase</fullName>
    </submittedName>
</protein>
<dbReference type="GO" id="GO:0016747">
    <property type="term" value="F:acyltransferase activity, transferring groups other than amino-acyl groups"/>
    <property type="evidence" value="ECO:0007669"/>
    <property type="project" value="InterPro"/>
</dbReference>
<feature type="compositionally biased region" description="Basic residues" evidence="1">
    <location>
        <begin position="1"/>
        <end position="10"/>
    </location>
</feature>
<dbReference type="Proteomes" id="UP000292087">
    <property type="component" value="Unassembled WGS sequence"/>
</dbReference>
<keyword evidence="3" id="KW-0808">Transferase</keyword>
<feature type="domain" description="N-acetyltransferase" evidence="2">
    <location>
        <begin position="85"/>
        <end position="237"/>
    </location>
</feature>
<gene>
    <name evidence="3" type="ORF">EA656_13140</name>
</gene>
<dbReference type="InterPro" id="IPR016181">
    <property type="entry name" value="Acyl_CoA_acyltransferase"/>
</dbReference>
<evidence type="ECO:0000313" key="4">
    <source>
        <dbReference type="Proteomes" id="UP000292087"/>
    </source>
</evidence>
<dbReference type="PROSITE" id="PS51186">
    <property type="entry name" value="GNAT"/>
    <property type="match status" value="1"/>
</dbReference>
<comment type="caution">
    <text evidence="3">The sequence shown here is derived from an EMBL/GenBank/DDBJ whole genome shotgun (WGS) entry which is preliminary data.</text>
</comment>
<dbReference type="SUPFAM" id="SSF55729">
    <property type="entry name" value="Acyl-CoA N-acyltransferases (Nat)"/>
    <property type="match status" value="1"/>
</dbReference>
<evidence type="ECO:0000259" key="2">
    <source>
        <dbReference type="PROSITE" id="PS51186"/>
    </source>
</evidence>